<dbReference type="EMBL" id="CP036289">
    <property type="protein sequence ID" value="QDU75552.1"/>
    <property type="molecule type" value="Genomic_DNA"/>
</dbReference>
<reference evidence="3" key="1">
    <citation type="submission" date="2019-02" db="EMBL/GenBank/DDBJ databases">
        <title>Deep-cultivation of Planctomycetes and their phenomic and genomic characterization uncovers novel biology.</title>
        <authorList>
            <person name="Wiegand S."/>
            <person name="Jogler M."/>
            <person name="Boedeker C."/>
            <person name="Pinto D."/>
            <person name="Vollmers J."/>
            <person name="Rivas-Marin E."/>
            <person name="Kohn T."/>
            <person name="Peeters S.H."/>
            <person name="Heuer A."/>
            <person name="Rast P."/>
            <person name="Oberbeckmann S."/>
            <person name="Bunk B."/>
            <person name="Jeske O."/>
            <person name="Meyerdierks A."/>
            <person name="Storesund J.E."/>
            <person name="Kallscheuer N."/>
            <person name="Luecker S."/>
            <person name="Lage O.M."/>
            <person name="Pohl T."/>
            <person name="Merkel B.J."/>
            <person name="Hornburger P."/>
            <person name="Mueller R.-W."/>
            <person name="Bruemmer F."/>
            <person name="Labrenz M."/>
            <person name="Spormann A.M."/>
            <person name="Op den Camp H."/>
            <person name="Overmann J."/>
            <person name="Amann R."/>
            <person name="Jetten M.S.M."/>
            <person name="Mascher T."/>
            <person name="Medema M.H."/>
            <person name="Devos D.P."/>
            <person name="Kaster A.-K."/>
            <person name="Ovreas L."/>
            <person name="Rohde M."/>
            <person name="Galperin M.Y."/>
            <person name="Jogler C."/>
        </authorList>
    </citation>
    <scope>NUCLEOTIDE SEQUENCE [LARGE SCALE GENOMIC DNA]</scope>
    <source>
        <strain evidence="3">Pan97</strain>
    </source>
</reference>
<organism evidence="2 3">
    <name type="scientific">Bremerella volcania</name>
    <dbReference type="NCBI Taxonomy" id="2527984"/>
    <lineage>
        <taxon>Bacteria</taxon>
        <taxon>Pseudomonadati</taxon>
        <taxon>Planctomycetota</taxon>
        <taxon>Planctomycetia</taxon>
        <taxon>Pirellulales</taxon>
        <taxon>Pirellulaceae</taxon>
        <taxon>Bremerella</taxon>
    </lineage>
</organism>
<keyword evidence="3" id="KW-1185">Reference proteome</keyword>
<dbReference type="KEGG" id="bvo:Pan97_25850"/>
<feature type="chain" id="PRO_5021861386" evidence="1">
    <location>
        <begin position="25"/>
        <end position="139"/>
    </location>
</feature>
<accession>A0A518C8M4</accession>
<evidence type="ECO:0000313" key="2">
    <source>
        <dbReference type="EMBL" id="QDU75552.1"/>
    </source>
</evidence>
<dbReference type="Proteomes" id="UP000318626">
    <property type="component" value="Chromosome"/>
</dbReference>
<proteinExistence type="predicted"/>
<keyword evidence="1" id="KW-0732">Signal</keyword>
<dbReference type="EC" id="3.5.2.17" evidence="2"/>
<keyword evidence="2" id="KW-0378">Hydrolase</keyword>
<dbReference type="PROSITE" id="PS51257">
    <property type="entry name" value="PROKAR_LIPOPROTEIN"/>
    <property type="match status" value="1"/>
</dbReference>
<dbReference type="AlphaFoldDB" id="A0A518C8M4"/>
<feature type="signal peptide" evidence="1">
    <location>
        <begin position="1"/>
        <end position="24"/>
    </location>
</feature>
<gene>
    <name evidence="2" type="primary">hiuH</name>
    <name evidence="2" type="ORF">Pan97_25850</name>
</gene>
<evidence type="ECO:0000256" key="1">
    <source>
        <dbReference type="SAM" id="SignalP"/>
    </source>
</evidence>
<dbReference type="GO" id="GO:0033971">
    <property type="term" value="F:hydroxyisourate hydrolase activity"/>
    <property type="evidence" value="ECO:0007669"/>
    <property type="project" value="UniProtKB-EC"/>
</dbReference>
<protein>
    <submittedName>
        <fullName evidence="2">5-hydroxyisourate hydrolase</fullName>
        <ecNumber evidence="2">3.5.2.17</ecNumber>
    </submittedName>
</protein>
<name>A0A518C8M4_9BACT</name>
<sequence precursor="true">MKPFHAHACRLFLVVLAALVTSTAAGCFSSSSSGPELAEVSGVVTMGGTPLPNIQVLFEPEADAGTSRGTSDAEGKFKVYYPTNSLGAVPGKHRVQFQLMDADAGKDIVPKRFAVGSPGIPVDVTATGPNEFSFDLAQK</sequence>
<evidence type="ECO:0000313" key="3">
    <source>
        <dbReference type="Proteomes" id="UP000318626"/>
    </source>
</evidence>
<dbReference type="RefSeq" id="WP_196782377.1">
    <property type="nucleotide sequence ID" value="NZ_CP036289.1"/>
</dbReference>